<dbReference type="SUPFAM" id="SSF50129">
    <property type="entry name" value="GroES-like"/>
    <property type="match status" value="1"/>
</dbReference>
<dbReference type="InterPro" id="IPR020843">
    <property type="entry name" value="ER"/>
</dbReference>
<comment type="caution">
    <text evidence="2">The sequence shown here is derived from an EMBL/GenBank/DDBJ whole genome shotgun (WGS) entry which is preliminary data.</text>
</comment>
<dbReference type="SUPFAM" id="SSF51735">
    <property type="entry name" value="NAD(P)-binding Rossmann-fold domains"/>
    <property type="match status" value="1"/>
</dbReference>
<gene>
    <name evidence="2" type="ORF">CC1G_07820</name>
</gene>
<dbReference type="OMA" id="PPESQWI"/>
<reference evidence="2 3" key="1">
    <citation type="journal article" date="2010" name="Proc. Natl. Acad. Sci. U.S.A.">
        <title>Insights into evolution of multicellular fungi from the assembled chromosomes of the mushroom Coprinopsis cinerea (Coprinus cinereus).</title>
        <authorList>
            <person name="Stajich J.E."/>
            <person name="Wilke S.K."/>
            <person name="Ahren D."/>
            <person name="Au C.H."/>
            <person name="Birren B.W."/>
            <person name="Borodovsky M."/>
            <person name="Burns C."/>
            <person name="Canback B."/>
            <person name="Casselton L.A."/>
            <person name="Cheng C.K."/>
            <person name="Deng J."/>
            <person name="Dietrich F.S."/>
            <person name="Fargo D.C."/>
            <person name="Farman M.L."/>
            <person name="Gathman A.C."/>
            <person name="Goldberg J."/>
            <person name="Guigo R."/>
            <person name="Hoegger P.J."/>
            <person name="Hooker J.B."/>
            <person name="Huggins A."/>
            <person name="James T.Y."/>
            <person name="Kamada T."/>
            <person name="Kilaru S."/>
            <person name="Kodira C."/>
            <person name="Kues U."/>
            <person name="Kupfer D."/>
            <person name="Kwan H.S."/>
            <person name="Lomsadze A."/>
            <person name="Li W."/>
            <person name="Lilly W.W."/>
            <person name="Ma L.J."/>
            <person name="Mackey A.J."/>
            <person name="Manning G."/>
            <person name="Martin F."/>
            <person name="Muraguchi H."/>
            <person name="Natvig D.O."/>
            <person name="Palmerini H."/>
            <person name="Ramesh M.A."/>
            <person name="Rehmeyer C.J."/>
            <person name="Roe B.A."/>
            <person name="Shenoy N."/>
            <person name="Stanke M."/>
            <person name="Ter-Hovhannisyan V."/>
            <person name="Tunlid A."/>
            <person name="Velagapudi R."/>
            <person name="Vision T.J."/>
            <person name="Zeng Q."/>
            <person name="Zolan M.E."/>
            <person name="Pukkila P.J."/>
        </authorList>
    </citation>
    <scope>NUCLEOTIDE SEQUENCE [LARGE SCALE GENOMIC DNA]</scope>
    <source>
        <strain evidence="3">Okayama-7 / 130 / ATCC MYA-4618 / FGSC 9003</strain>
    </source>
</reference>
<protein>
    <recommendedName>
        <fullName evidence="1">Enoyl reductase (ER) domain-containing protein</fullName>
    </recommendedName>
</protein>
<dbReference type="InterPro" id="IPR047122">
    <property type="entry name" value="Trans-enoyl_RdTase-like"/>
</dbReference>
<name>A8P3X7_COPC7</name>
<dbReference type="Gene3D" id="3.40.50.720">
    <property type="entry name" value="NAD(P)-binding Rossmann-like Domain"/>
    <property type="match status" value="1"/>
</dbReference>
<dbReference type="SMART" id="SM00829">
    <property type="entry name" value="PKS_ER"/>
    <property type="match status" value="1"/>
</dbReference>
<feature type="domain" description="Enoyl reductase (ER)" evidence="1">
    <location>
        <begin position="14"/>
        <end position="356"/>
    </location>
</feature>
<accession>A8P3X7</accession>
<dbReference type="VEuPathDB" id="FungiDB:CC1G_07820"/>
<dbReference type="KEGG" id="cci:CC1G_07820"/>
<dbReference type="InterPro" id="IPR036291">
    <property type="entry name" value="NAD(P)-bd_dom_sf"/>
</dbReference>
<sequence length="362" mass="38393">MTTQKAVLLPEKFGEFVLGDTKIPTPGPGEVLIRVKSVGLNPVDWKIQRFGIYANEFPAILGLDIAGDIEEIGEGVTNLQKGDRVFTHGGFENDHNGFQQLAKADPNLLAKIPDGFSYDDAATLPTALTTAYLGLYNIHPIGLGLTPLFNPGGKGAYVDTPLVINGGSSSVGQLVIQFAKASGFNPIITIASSKHNQHLTSLGATHVIDRHASPETIIEEIRKISKVPVRAIYDAVGGDEIQKALLELLPPEGNFVYTAGLNADTSGKTVSRVFSMRTYPANAPYLPTLWANASALLSDGTIQVGTFALATMGVSLMYDTLFSQPLKAEVLPGGLAGVPDGLKRLEKGVSGIKLVAHPNETP</sequence>
<dbReference type="PANTHER" id="PTHR45348:SF2">
    <property type="entry name" value="ZINC-TYPE ALCOHOL DEHYDROGENASE-LIKE PROTEIN C2E1P3.01"/>
    <property type="match status" value="1"/>
</dbReference>
<dbReference type="Pfam" id="PF00107">
    <property type="entry name" value="ADH_zinc_N"/>
    <property type="match status" value="1"/>
</dbReference>
<evidence type="ECO:0000313" key="2">
    <source>
        <dbReference type="EMBL" id="EAU83138.2"/>
    </source>
</evidence>
<proteinExistence type="predicted"/>
<dbReference type="Gene3D" id="3.90.180.10">
    <property type="entry name" value="Medium-chain alcohol dehydrogenases, catalytic domain"/>
    <property type="match status" value="1"/>
</dbReference>
<evidence type="ECO:0000313" key="3">
    <source>
        <dbReference type="Proteomes" id="UP000001861"/>
    </source>
</evidence>
<dbReference type="HOGENOM" id="CLU_026673_16_5_1"/>
<dbReference type="InParanoid" id="A8P3X7"/>
<dbReference type="InterPro" id="IPR013149">
    <property type="entry name" value="ADH-like_C"/>
</dbReference>
<dbReference type="InterPro" id="IPR013154">
    <property type="entry name" value="ADH-like_N"/>
</dbReference>
<dbReference type="Pfam" id="PF08240">
    <property type="entry name" value="ADH_N"/>
    <property type="match status" value="1"/>
</dbReference>
<dbReference type="InterPro" id="IPR011032">
    <property type="entry name" value="GroES-like_sf"/>
</dbReference>
<keyword evidence="3" id="KW-1185">Reference proteome</keyword>
<dbReference type="EMBL" id="AACS02000004">
    <property type="protein sequence ID" value="EAU83138.2"/>
    <property type="molecule type" value="Genomic_DNA"/>
</dbReference>
<dbReference type="CDD" id="cd08249">
    <property type="entry name" value="enoyl_reductase_like"/>
    <property type="match status" value="1"/>
</dbReference>
<dbReference type="GeneID" id="6015219"/>
<dbReference type="OrthoDB" id="3233595at2759"/>
<dbReference type="eggNOG" id="KOG1198">
    <property type="taxonomic scope" value="Eukaryota"/>
</dbReference>
<dbReference type="GO" id="GO:0016651">
    <property type="term" value="F:oxidoreductase activity, acting on NAD(P)H"/>
    <property type="evidence" value="ECO:0007669"/>
    <property type="project" value="InterPro"/>
</dbReference>
<dbReference type="Proteomes" id="UP000001861">
    <property type="component" value="Unassembled WGS sequence"/>
</dbReference>
<dbReference type="FunCoup" id="A8P3X7">
    <property type="interactions" value="9"/>
</dbReference>
<dbReference type="RefSeq" id="XP_001838629.2">
    <property type="nucleotide sequence ID" value="XM_001838577.2"/>
</dbReference>
<dbReference type="PANTHER" id="PTHR45348">
    <property type="entry name" value="HYPOTHETICAL OXIDOREDUCTASE (EUROFUNG)"/>
    <property type="match status" value="1"/>
</dbReference>
<organism evidence="2 3">
    <name type="scientific">Coprinopsis cinerea (strain Okayama-7 / 130 / ATCC MYA-4618 / FGSC 9003)</name>
    <name type="common">Inky cap fungus</name>
    <name type="synonym">Hormographiella aspergillata</name>
    <dbReference type="NCBI Taxonomy" id="240176"/>
    <lineage>
        <taxon>Eukaryota</taxon>
        <taxon>Fungi</taxon>
        <taxon>Dikarya</taxon>
        <taxon>Basidiomycota</taxon>
        <taxon>Agaricomycotina</taxon>
        <taxon>Agaricomycetes</taxon>
        <taxon>Agaricomycetidae</taxon>
        <taxon>Agaricales</taxon>
        <taxon>Agaricineae</taxon>
        <taxon>Psathyrellaceae</taxon>
        <taxon>Coprinopsis</taxon>
    </lineage>
</organism>
<evidence type="ECO:0000259" key="1">
    <source>
        <dbReference type="SMART" id="SM00829"/>
    </source>
</evidence>
<dbReference type="AlphaFoldDB" id="A8P3X7"/>